<dbReference type="Gene3D" id="3.80.10.10">
    <property type="entry name" value="Ribonuclease Inhibitor"/>
    <property type="match status" value="2"/>
</dbReference>
<feature type="domain" description="Disease resistance protein winged helix" evidence="8">
    <location>
        <begin position="428"/>
        <end position="495"/>
    </location>
</feature>
<dbReference type="InterPro" id="IPR027417">
    <property type="entry name" value="P-loop_NTPase"/>
</dbReference>
<dbReference type="Gene3D" id="1.20.5.4130">
    <property type="match status" value="1"/>
</dbReference>
<dbReference type="SUPFAM" id="SSF52058">
    <property type="entry name" value="L domain-like"/>
    <property type="match status" value="1"/>
</dbReference>
<evidence type="ECO:0000256" key="3">
    <source>
        <dbReference type="ARBA" id="ARBA00022741"/>
    </source>
</evidence>
<evidence type="ECO:0000259" key="6">
    <source>
        <dbReference type="Pfam" id="PF00931"/>
    </source>
</evidence>
<dbReference type="InterPro" id="IPR036388">
    <property type="entry name" value="WH-like_DNA-bd_sf"/>
</dbReference>
<dbReference type="Pfam" id="PF00931">
    <property type="entry name" value="NB-ARC"/>
    <property type="match status" value="1"/>
</dbReference>
<evidence type="ECO:0000259" key="8">
    <source>
        <dbReference type="Pfam" id="PF23559"/>
    </source>
</evidence>
<dbReference type="FunFam" id="1.10.8.430:FF:000003">
    <property type="entry name" value="Probable disease resistance protein At5g66910"/>
    <property type="match status" value="1"/>
</dbReference>
<dbReference type="AlphaFoldDB" id="A0A2I4DY28"/>
<keyword evidence="3" id="KW-0547">Nucleotide-binding</keyword>
<keyword evidence="2" id="KW-0677">Repeat</keyword>
<dbReference type="GO" id="GO:0043531">
    <property type="term" value="F:ADP binding"/>
    <property type="evidence" value="ECO:0007669"/>
    <property type="project" value="InterPro"/>
</dbReference>
<dbReference type="RefSeq" id="XP_018812064.2">
    <property type="nucleotide sequence ID" value="XM_018956519.2"/>
</dbReference>
<evidence type="ECO:0000259" key="9">
    <source>
        <dbReference type="Pfam" id="PF25019"/>
    </source>
</evidence>
<evidence type="ECO:0000259" key="7">
    <source>
        <dbReference type="Pfam" id="PF18052"/>
    </source>
</evidence>
<dbReference type="Gene3D" id="3.40.50.300">
    <property type="entry name" value="P-loop containing nucleotide triphosphate hydrolases"/>
    <property type="match status" value="1"/>
</dbReference>
<dbReference type="KEGG" id="jre:108984531"/>
<dbReference type="OrthoDB" id="1660289at2759"/>
<dbReference type="GO" id="GO:0006952">
    <property type="term" value="P:defense response"/>
    <property type="evidence" value="ECO:0007669"/>
    <property type="project" value="UniProtKB-KW"/>
</dbReference>
<dbReference type="InterPro" id="IPR056789">
    <property type="entry name" value="LRR_R13L1-DRL21"/>
</dbReference>
<dbReference type="Pfam" id="PF23559">
    <property type="entry name" value="WHD_DRP"/>
    <property type="match status" value="1"/>
</dbReference>
<evidence type="ECO:0000313" key="11">
    <source>
        <dbReference type="RefSeq" id="XP_018812064.2"/>
    </source>
</evidence>
<feature type="domain" description="Disease resistance N-terminal" evidence="7">
    <location>
        <begin position="12"/>
        <end position="92"/>
    </location>
</feature>
<reference evidence="11" key="1">
    <citation type="submission" date="2025-08" db="UniProtKB">
        <authorList>
            <consortium name="RefSeq"/>
        </authorList>
    </citation>
    <scope>IDENTIFICATION</scope>
    <source>
        <tissue evidence="11">Leaves</tissue>
    </source>
</reference>
<keyword evidence="1" id="KW-0433">Leucine-rich repeat</keyword>
<dbReference type="InterPro" id="IPR042197">
    <property type="entry name" value="Apaf_helical"/>
</dbReference>
<feature type="domain" description="NB-ARC" evidence="6">
    <location>
        <begin position="183"/>
        <end position="339"/>
    </location>
</feature>
<dbReference type="Pfam" id="PF18052">
    <property type="entry name" value="Rx_N"/>
    <property type="match status" value="1"/>
</dbReference>
<proteinExistence type="predicted"/>
<feature type="domain" description="R13L1/DRL21-like LRR repeat region" evidence="9">
    <location>
        <begin position="681"/>
        <end position="803"/>
    </location>
</feature>
<dbReference type="InterPro" id="IPR058922">
    <property type="entry name" value="WHD_DRP"/>
</dbReference>
<keyword evidence="4" id="KW-0611">Plant defense</keyword>
<dbReference type="CDD" id="cd14798">
    <property type="entry name" value="RX-CC_like"/>
    <property type="match status" value="1"/>
</dbReference>
<dbReference type="InterPro" id="IPR032675">
    <property type="entry name" value="LRR_dom_sf"/>
</dbReference>
<dbReference type="Gramene" id="Jr07_31020_p1">
    <property type="protein sequence ID" value="cds.Jr07_31020_p1"/>
    <property type="gene ID" value="Jr07_31020"/>
</dbReference>
<dbReference type="SUPFAM" id="SSF52047">
    <property type="entry name" value="RNI-like"/>
    <property type="match status" value="1"/>
</dbReference>
<sequence>MADLVSIVSSIVTIVQEQVSSFLTEKYLELYGVEQEIENLERLLRKIQASVKDVEENPLISNSMRVWLEDVRAAAYDAQDLLNSWTTECNLQLVEKQVNKLRPFIAHKLYNLRVSGELKEIVARLDKISKEKNECHPARGVDVPENPWRKTGSLLNNLVVGREKETQDMVKLLVSDTGETSAGQNIAVIPIVGMGGVGKTTLARLVYADDRISRYFKIKIWVPVGNNFDLNQILKEIVLSQNNDRDDGFFSLNILQTRVVDILAGKKFLLVLDDIWINDYQEWQELENVLSRGGKGSRVLVTSRLSTVSKVMGAKAPYDLPCFDDDESWSLFEKVVFQEGSSTADAREELEAYGKEIARKCKGLPLAVKHIGGLLRGNVDVQEWSRIVKELDEESNSKSKSNTILPVLRLSYDRLSYNLKRCFEYCSLFPKAYVFDKNDLIKLWMAEDFIERNDIDRTEEIGSRDFDDLLNRFFFECSSEDKTKFRMHDLIHDLAISVSTPLCFQVKDKKLSRVPKESRHVSVFCKDVEQPALEIIKRLKNLRTLLFPVEHLKTFDQVPGKISSSLRYLRVLALSSSTILALPKSIENLKELRYLDLSKTDIRELPESICKLINLQTLKLLGCPWLFQLPSKLGALVNLRHLELDEMFWNKISIFPPKMGQLTNLHNLHTFEVGRNPGHRIEELKNLVYLTGTLRITKLENAVNPREANLKDKKMVQKLEYVWSNGSNVDKAGDRDALLEDLQPHLNVKELVICHYRGNEFPTWMRNGLLSNLVSISLSHCARTKILSLDKLPKLAKLHLMNMQELEEWSEERYPSLKRLKIIDCPKLRKLPCFFPKLDVLKIKRCESLDAIPLAQLEVITLVDNPVLHQWPEEDIPFRIQYEGGEEVSSTLASSTFCRYVKIVNCPELCKLPTELYPQRLEISGCRSLTDLPDEQHAVRLEHIALYGCHDETLLGMIPSTSSLFSLVISNISNMNSLPKWPRLPGLKALYIRDCEDLECLSNQENTLSQSFTSLELLSLRNCPKLETLPAEGLPRTLGYLSIALCARLKSFGPKDALKNLTSLHDLYVEDCPELQAFPEDGLSPSLLHLCIQGCPLLTEQCQKDGDLMLKNIPDRELAPTEIPNSSSSSWRGWGWGKLPFKRQKI</sequence>
<keyword evidence="10" id="KW-1185">Reference proteome</keyword>
<evidence type="ECO:0000256" key="5">
    <source>
        <dbReference type="ARBA" id="ARBA00022840"/>
    </source>
</evidence>
<evidence type="ECO:0000256" key="1">
    <source>
        <dbReference type="ARBA" id="ARBA00022614"/>
    </source>
</evidence>
<dbReference type="Proteomes" id="UP000235220">
    <property type="component" value="Chromosome 7"/>
</dbReference>
<dbReference type="PANTHER" id="PTHR36766:SF70">
    <property type="entry name" value="DISEASE RESISTANCE PROTEIN RGA4"/>
    <property type="match status" value="1"/>
</dbReference>
<dbReference type="InterPro" id="IPR002182">
    <property type="entry name" value="NB-ARC"/>
</dbReference>
<dbReference type="InterPro" id="IPR041118">
    <property type="entry name" value="Rx_N"/>
</dbReference>
<name>A0A2I4DY28_JUGRE</name>
<dbReference type="Gene3D" id="1.10.10.10">
    <property type="entry name" value="Winged helix-like DNA-binding domain superfamily/Winged helix DNA-binding domain"/>
    <property type="match status" value="1"/>
</dbReference>
<evidence type="ECO:0000313" key="10">
    <source>
        <dbReference type="Proteomes" id="UP000235220"/>
    </source>
</evidence>
<dbReference type="InterPro" id="IPR038005">
    <property type="entry name" value="RX-like_CC"/>
</dbReference>
<organism evidence="10 11">
    <name type="scientific">Juglans regia</name>
    <name type="common">English walnut</name>
    <dbReference type="NCBI Taxonomy" id="51240"/>
    <lineage>
        <taxon>Eukaryota</taxon>
        <taxon>Viridiplantae</taxon>
        <taxon>Streptophyta</taxon>
        <taxon>Embryophyta</taxon>
        <taxon>Tracheophyta</taxon>
        <taxon>Spermatophyta</taxon>
        <taxon>Magnoliopsida</taxon>
        <taxon>eudicotyledons</taxon>
        <taxon>Gunneridae</taxon>
        <taxon>Pentapetalae</taxon>
        <taxon>rosids</taxon>
        <taxon>fabids</taxon>
        <taxon>Fagales</taxon>
        <taxon>Juglandaceae</taxon>
        <taxon>Juglans</taxon>
    </lineage>
</organism>
<dbReference type="PRINTS" id="PR00364">
    <property type="entry name" value="DISEASERSIST"/>
</dbReference>
<evidence type="ECO:0000256" key="2">
    <source>
        <dbReference type="ARBA" id="ARBA00022737"/>
    </source>
</evidence>
<dbReference type="FunFam" id="1.10.10.10:FF:000322">
    <property type="entry name" value="Probable disease resistance protein At1g63360"/>
    <property type="match status" value="1"/>
</dbReference>
<dbReference type="GO" id="GO:0005524">
    <property type="term" value="F:ATP binding"/>
    <property type="evidence" value="ECO:0007669"/>
    <property type="project" value="UniProtKB-KW"/>
</dbReference>
<gene>
    <name evidence="11" type="primary">LOC108984531</name>
</gene>
<protein>
    <submittedName>
        <fullName evidence="11">Disease resistance protein RGA3</fullName>
    </submittedName>
</protein>
<dbReference type="SUPFAM" id="SSF52540">
    <property type="entry name" value="P-loop containing nucleoside triphosphate hydrolases"/>
    <property type="match status" value="1"/>
</dbReference>
<dbReference type="Gene3D" id="1.10.8.430">
    <property type="entry name" value="Helical domain of apoptotic protease-activating factors"/>
    <property type="match status" value="1"/>
</dbReference>
<dbReference type="Pfam" id="PF25019">
    <property type="entry name" value="LRR_R13L1-DRL21"/>
    <property type="match status" value="1"/>
</dbReference>
<dbReference type="GeneID" id="108984531"/>
<evidence type="ECO:0000256" key="4">
    <source>
        <dbReference type="ARBA" id="ARBA00022821"/>
    </source>
</evidence>
<dbReference type="GO" id="GO:0051707">
    <property type="term" value="P:response to other organism"/>
    <property type="evidence" value="ECO:0007669"/>
    <property type="project" value="UniProtKB-ARBA"/>
</dbReference>
<accession>A0A2I4DY28</accession>
<dbReference type="PANTHER" id="PTHR36766">
    <property type="entry name" value="PLANT BROAD-SPECTRUM MILDEW RESISTANCE PROTEIN RPW8"/>
    <property type="match status" value="1"/>
</dbReference>
<keyword evidence="5" id="KW-0067">ATP-binding</keyword>